<dbReference type="EMBL" id="JARQWQ010000002">
    <property type="protein sequence ID" value="KAK2573892.1"/>
    <property type="molecule type" value="Genomic_DNA"/>
</dbReference>
<dbReference type="PANTHER" id="PTHR11604">
    <property type="entry name" value="PROFILIN"/>
    <property type="match status" value="1"/>
</dbReference>
<evidence type="ECO:0000313" key="4">
    <source>
        <dbReference type="Proteomes" id="UP001249851"/>
    </source>
</evidence>
<dbReference type="SMART" id="SM00392">
    <property type="entry name" value="PROF"/>
    <property type="match status" value="1"/>
</dbReference>
<organism evidence="3 4">
    <name type="scientific">Acropora cervicornis</name>
    <name type="common">Staghorn coral</name>
    <dbReference type="NCBI Taxonomy" id="6130"/>
    <lineage>
        <taxon>Eukaryota</taxon>
        <taxon>Metazoa</taxon>
        <taxon>Cnidaria</taxon>
        <taxon>Anthozoa</taxon>
        <taxon>Hexacorallia</taxon>
        <taxon>Scleractinia</taxon>
        <taxon>Astrocoeniina</taxon>
        <taxon>Acroporidae</taxon>
        <taxon>Acropora</taxon>
    </lineage>
</organism>
<dbReference type="AlphaFoldDB" id="A0AAD9R662"/>
<dbReference type="Proteomes" id="UP001249851">
    <property type="component" value="Unassembled WGS sequence"/>
</dbReference>
<dbReference type="Pfam" id="PF00235">
    <property type="entry name" value="Profilin"/>
    <property type="match status" value="1"/>
</dbReference>
<dbReference type="GO" id="GO:0003785">
    <property type="term" value="F:actin monomer binding"/>
    <property type="evidence" value="ECO:0007669"/>
    <property type="project" value="TreeGrafter"/>
</dbReference>
<reference evidence="3" key="2">
    <citation type="journal article" date="2023" name="Science">
        <title>Genomic signatures of disease resistance in endangered staghorn corals.</title>
        <authorList>
            <person name="Vollmer S.V."/>
            <person name="Selwyn J.D."/>
            <person name="Despard B.A."/>
            <person name="Roesel C.L."/>
        </authorList>
    </citation>
    <scope>NUCLEOTIDE SEQUENCE</scope>
    <source>
        <strain evidence="3">K2</strain>
    </source>
</reference>
<dbReference type="PANTHER" id="PTHR11604:SF10">
    <property type="entry name" value="PROFILIN"/>
    <property type="match status" value="1"/>
</dbReference>
<keyword evidence="4" id="KW-1185">Reference proteome</keyword>
<sequence>MSWDSFIDNLIALTKDASGKAHCDKVCIIGLDGGAPWTTSNHPNALQAQNISGCFRNKDFSTFMSNGFVSAEGVGYTFLRVDDDKIVLAKRKDFGCLTLQASKTAIIIAHTAEGFQFGNVNKGVSVIAEYLESLDM</sequence>
<dbReference type="InterPro" id="IPR005455">
    <property type="entry name" value="PFN_euk"/>
</dbReference>
<dbReference type="SUPFAM" id="SSF55770">
    <property type="entry name" value="Profilin (actin-binding protein)"/>
    <property type="match status" value="1"/>
</dbReference>
<proteinExistence type="inferred from homology"/>
<gene>
    <name evidence="3" type="ORF">P5673_001600</name>
</gene>
<keyword evidence="2" id="KW-0009">Actin-binding</keyword>
<dbReference type="InterPro" id="IPR048278">
    <property type="entry name" value="PFN"/>
</dbReference>
<dbReference type="Gene3D" id="3.30.450.30">
    <property type="entry name" value="Dynein light chain 2a, cytoplasmic"/>
    <property type="match status" value="1"/>
</dbReference>
<dbReference type="InterPro" id="IPR036140">
    <property type="entry name" value="PFN_sf"/>
</dbReference>
<evidence type="ECO:0000256" key="2">
    <source>
        <dbReference type="RuleBase" id="RU003909"/>
    </source>
</evidence>
<dbReference type="CDD" id="cd00148">
    <property type="entry name" value="PROF"/>
    <property type="match status" value="1"/>
</dbReference>
<comment type="similarity">
    <text evidence="1 2">Belongs to the profilin family.</text>
</comment>
<evidence type="ECO:0000256" key="1">
    <source>
        <dbReference type="ARBA" id="ARBA00010058"/>
    </source>
</evidence>
<reference evidence="3" key="1">
    <citation type="journal article" date="2023" name="G3 (Bethesda)">
        <title>Whole genome assembly and annotation of the endangered Caribbean coral Acropora cervicornis.</title>
        <authorList>
            <person name="Selwyn J.D."/>
            <person name="Vollmer S.V."/>
        </authorList>
    </citation>
    <scope>NUCLEOTIDE SEQUENCE</scope>
    <source>
        <strain evidence="3">K2</strain>
    </source>
</reference>
<name>A0AAD9R662_ACRCE</name>
<dbReference type="GO" id="GO:0005938">
    <property type="term" value="C:cell cortex"/>
    <property type="evidence" value="ECO:0007669"/>
    <property type="project" value="TreeGrafter"/>
</dbReference>
<protein>
    <recommendedName>
        <fullName evidence="2">Profilin</fullName>
    </recommendedName>
</protein>
<comment type="caution">
    <text evidence="3">The sequence shown here is derived from an EMBL/GenBank/DDBJ whole genome shotgun (WGS) entry which is preliminary data.</text>
</comment>
<accession>A0AAD9R662</accession>
<evidence type="ECO:0000313" key="3">
    <source>
        <dbReference type="EMBL" id="KAK2573892.1"/>
    </source>
</evidence>